<reference evidence="2 3" key="1">
    <citation type="submission" date="2021-04" db="EMBL/GenBank/DDBJ databases">
        <authorList>
            <person name="Bliznina A."/>
        </authorList>
    </citation>
    <scope>NUCLEOTIDE SEQUENCE [LARGE SCALE GENOMIC DNA]</scope>
</reference>
<evidence type="ECO:0000256" key="1">
    <source>
        <dbReference type="SAM" id="MobiDB-lite"/>
    </source>
</evidence>
<evidence type="ECO:0000313" key="2">
    <source>
        <dbReference type="EMBL" id="CAG5110157.1"/>
    </source>
</evidence>
<sequence length="215" mass="24411">MAHRGRGRGGSNPNFHPRGGGGGERQQTFGAQRDFRADPNYKHGEFANKLQRPPIQCLYVPDDLMTEEDLRKIKEQADAHAAWRKQEGIEFRFAEEQHLWVQKDQKTESEEAKRKKAEIKAANIARQEARSHPKVQGPSIGRGQMLQQVRQRNNPLDNLGVRQAPAPQPEKKEEEQAWNLENHVPQGAAPRNEMQEPPAAAVGRGRGRGRRQIMN</sequence>
<name>A0ABN7SXT4_OIKDI</name>
<feature type="compositionally biased region" description="Basic residues" evidence="1">
    <location>
        <begin position="205"/>
        <end position="215"/>
    </location>
</feature>
<accession>A0ABN7SXT4</accession>
<feature type="region of interest" description="Disordered" evidence="1">
    <location>
        <begin position="1"/>
        <end position="39"/>
    </location>
</feature>
<gene>
    <name evidence="2" type="ORF">OKIOD_LOCUS13352</name>
</gene>
<evidence type="ECO:0000313" key="3">
    <source>
        <dbReference type="Proteomes" id="UP001158576"/>
    </source>
</evidence>
<feature type="region of interest" description="Disordered" evidence="1">
    <location>
        <begin position="123"/>
        <end position="215"/>
    </location>
</feature>
<organism evidence="2 3">
    <name type="scientific">Oikopleura dioica</name>
    <name type="common">Tunicate</name>
    <dbReference type="NCBI Taxonomy" id="34765"/>
    <lineage>
        <taxon>Eukaryota</taxon>
        <taxon>Metazoa</taxon>
        <taxon>Chordata</taxon>
        <taxon>Tunicata</taxon>
        <taxon>Appendicularia</taxon>
        <taxon>Copelata</taxon>
        <taxon>Oikopleuridae</taxon>
        <taxon>Oikopleura</taxon>
    </lineage>
</organism>
<proteinExistence type="predicted"/>
<dbReference type="Proteomes" id="UP001158576">
    <property type="component" value="Chromosome 2"/>
</dbReference>
<dbReference type="EMBL" id="OU015567">
    <property type="protein sequence ID" value="CAG5110157.1"/>
    <property type="molecule type" value="Genomic_DNA"/>
</dbReference>
<keyword evidence="3" id="KW-1185">Reference proteome</keyword>
<protein>
    <submittedName>
        <fullName evidence="2">Oidioi.mRNA.OKI2018_I69.chr2.g4587.t1.cds</fullName>
    </submittedName>
</protein>
<feature type="compositionally biased region" description="Polar residues" evidence="1">
    <location>
        <begin position="145"/>
        <end position="156"/>
    </location>
</feature>